<reference evidence="1" key="1">
    <citation type="submission" date="2012-12" db="EMBL/GenBank/DDBJ databases">
        <title>Identification and characterization of a phenylalanine ammonia-lyase gene family in Isatis indigotica Fort.</title>
        <authorList>
            <person name="Liu Q."/>
            <person name="Chen J."/>
            <person name="Zhou X."/>
            <person name="Di P."/>
            <person name="Xiao Y."/>
            <person name="Xuan H."/>
            <person name="Zhang L."/>
            <person name="Chen W."/>
        </authorList>
    </citation>
    <scope>NUCLEOTIDE SEQUENCE</scope>
    <source>
        <tissue evidence="1">Salivary gland</tissue>
    </source>
</reference>
<organism evidence="1">
    <name type="scientific">Ixodes ricinus</name>
    <name type="common">Common tick</name>
    <name type="synonym">Acarus ricinus</name>
    <dbReference type="NCBI Taxonomy" id="34613"/>
    <lineage>
        <taxon>Eukaryota</taxon>
        <taxon>Metazoa</taxon>
        <taxon>Ecdysozoa</taxon>
        <taxon>Arthropoda</taxon>
        <taxon>Chelicerata</taxon>
        <taxon>Arachnida</taxon>
        <taxon>Acari</taxon>
        <taxon>Parasitiformes</taxon>
        <taxon>Ixodida</taxon>
        <taxon>Ixodoidea</taxon>
        <taxon>Ixodidae</taxon>
        <taxon>Ixodinae</taxon>
        <taxon>Ixodes</taxon>
    </lineage>
</organism>
<name>A0A0K8R3V6_IXORI</name>
<protein>
    <submittedName>
        <fullName evidence="1">Uncharacterized protein</fullName>
    </submittedName>
</protein>
<dbReference type="AlphaFoldDB" id="A0A0K8R3V6"/>
<dbReference type="EMBL" id="GADI01008087">
    <property type="protein sequence ID" value="JAA65721.1"/>
    <property type="molecule type" value="mRNA"/>
</dbReference>
<accession>A0A0K8R3V6</accession>
<evidence type="ECO:0000313" key="1">
    <source>
        <dbReference type="EMBL" id="JAA65721.1"/>
    </source>
</evidence>
<proteinExistence type="evidence at transcript level"/>
<sequence>MQSRRCFQTQSATGACFTWDRPSAFFVHARVLRERSNEQQSRHCEIHFSVLARNQRNVPTRGCRAAAVVRGLLCPWENQGKAGHPAEKPARDSIRLIGAMGAFFRSPGHTMGTCALELLWIHKPEQYGCTFQ</sequence>
<dbReference type="PROSITE" id="PS51257">
    <property type="entry name" value="PROKAR_LIPOPROTEIN"/>
    <property type="match status" value="1"/>
</dbReference>